<evidence type="ECO:0000313" key="11">
    <source>
        <dbReference type="Ensembl" id="ENSAOCP00000002301.2"/>
    </source>
</evidence>
<evidence type="ECO:0000256" key="6">
    <source>
        <dbReference type="ARBA" id="ARBA00023170"/>
    </source>
</evidence>
<keyword evidence="6 8" id="KW-0675">Receptor</keyword>
<evidence type="ECO:0000256" key="3">
    <source>
        <dbReference type="ARBA" id="ARBA00022989"/>
    </source>
</evidence>
<dbReference type="Pfam" id="PF00001">
    <property type="entry name" value="7tm_1"/>
    <property type="match status" value="1"/>
</dbReference>
<evidence type="ECO:0000256" key="8">
    <source>
        <dbReference type="RuleBase" id="RU000688"/>
    </source>
</evidence>
<dbReference type="GO" id="GO:0004930">
    <property type="term" value="F:G protein-coupled receptor activity"/>
    <property type="evidence" value="ECO:0007669"/>
    <property type="project" value="UniProtKB-KW"/>
</dbReference>
<accession>A0A3Q1AWD0</accession>
<dbReference type="PANTHER" id="PTHR46048">
    <property type="entry name" value="HYDROXYCARBOXYLIC ACID RECEPTOR 2"/>
    <property type="match status" value="1"/>
</dbReference>
<sequence>MYQIAVLIRVLPPLLVVEFVLGIPGNALALWVFCFHLRPWKSSTVLVFNLAIADFLLNLALPFRTSYYISEMKWMFGSAFCNICLFMLAMNRLGSTFFLMAIAVDRYMRVVHPHHRINSLSVSKAAIGALGLWLVAFSMTAQIFTLQHTNTTNCDNFRLETKPKSNLAWNQFVFIFSFFMPLLVILYCTVHIISHLRGRQLAQHAKIKKALFFMMVVVVVFIISFLPSNVTQLVIWFKMRELINTLPEPDICPAVEDLTSVFYITITITYLNSAMDPVIYYFSSPAFKSIVRKALHLPQEDTVESTEMKTRETGSQSLNMLRRRCICNDFLKKRNLKKWRWDFSSGGPPLQND</sequence>
<evidence type="ECO:0000256" key="4">
    <source>
        <dbReference type="ARBA" id="ARBA00023040"/>
    </source>
</evidence>
<feature type="transmembrane region" description="Helical" evidence="9">
    <location>
        <begin position="6"/>
        <end position="33"/>
    </location>
</feature>
<evidence type="ECO:0000259" key="10">
    <source>
        <dbReference type="PROSITE" id="PS50262"/>
    </source>
</evidence>
<dbReference type="OMA" id="NGSHCES"/>
<evidence type="ECO:0000256" key="9">
    <source>
        <dbReference type="SAM" id="Phobius"/>
    </source>
</evidence>
<feature type="transmembrane region" description="Helical" evidence="9">
    <location>
        <begin position="45"/>
        <end position="63"/>
    </location>
</feature>
<name>A0A3Q1AWD0_AMPOC</name>
<dbReference type="GO" id="GO:0005886">
    <property type="term" value="C:plasma membrane"/>
    <property type="evidence" value="ECO:0007669"/>
    <property type="project" value="TreeGrafter"/>
</dbReference>
<dbReference type="PROSITE" id="PS50262">
    <property type="entry name" value="G_PROTEIN_RECEP_F1_2"/>
    <property type="match status" value="1"/>
</dbReference>
<evidence type="ECO:0000256" key="5">
    <source>
        <dbReference type="ARBA" id="ARBA00023136"/>
    </source>
</evidence>
<dbReference type="AlphaFoldDB" id="A0A3Q1AWD0"/>
<keyword evidence="3 9" id="KW-1133">Transmembrane helix</keyword>
<keyword evidence="4 8" id="KW-0297">G-protein coupled receptor</keyword>
<feature type="transmembrane region" description="Helical" evidence="9">
    <location>
        <begin position="261"/>
        <end position="283"/>
    </location>
</feature>
<dbReference type="GeneTree" id="ENSGT01140000282516"/>
<reference evidence="11" key="2">
    <citation type="submission" date="2025-08" db="UniProtKB">
        <authorList>
            <consortium name="Ensembl"/>
        </authorList>
    </citation>
    <scope>IDENTIFICATION</scope>
</reference>
<keyword evidence="2 8" id="KW-0812">Transmembrane</keyword>
<dbReference type="SUPFAM" id="SSF81321">
    <property type="entry name" value="Family A G protein-coupled receptor-like"/>
    <property type="match status" value="1"/>
</dbReference>
<feature type="transmembrane region" description="Helical" evidence="9">
    <location>
        <begin position="211"/>
        <end position="237"/>
    </location>
</feature>
<dbReference type="Gene3D" id="1.20.1070.10">
    <property type="entry name" value="Rhodopsin 7-helix transmembrane proteins"/>
    <property type="match status" value="1"/>
</dbReference>
<dbReference type="InterPro" id="IPR051893">
    <property type="entry name" value="HCARs"/>
</dbReference>
<protein>
    <recommendedName>
        <fullName evidence="10">G-protein coupled receptors family 1 profile domain-containing protein</fullName>
    </recommendedName>
</protein>
<feature type="transmembrane region" description="Helical" evidence="9">
    <location>
        <begin position="125"/>
        <end position="147"/>
    </location>
</feature>
<evidence type="ECO:0000256" key="2">
    <source>
        <dbReference type="ARBA" id="ARBA00022692"/>
    </source>
</evidence>
<keyword evidence="5 9" id="KW-0472">Membrane</keyword>
<dbReference type="Proteomes" id="UP001501940">
    <property type="component" value="Chromosome 6"/>
</dbReference>
<feature type="transmembrane region" description="Helical" evidence="9">
    <location>
        <begin position="167"/>
        <end position="190"/>
    </location>
</feature>
<evidence type="ECO:0000313" key="12">
    <source>
        <dbReference type="Proteomes" id="UP001501940"/>
    </source>
</evidence>
<comment type="subcellular location">
    <subcellularLocation>
        <location evidence="1">Membrane</location>
        <topology evidence="1">Multi-pass membrane protein</topology>
    </subcellularLocation>
</comment>
<dbReference type="PROSITE" id="PS00237">
    <property type="entry name" value="G_PROTEIN_RECEP_F1_1"/>
    <property type="match status" value="1"/>
</dbReference>
<dbReference type="InterPro" id="IPR017452">
    <property type="entry name" value="GPCR_Rhodpsn_7TM"/>
</dbReference>
<comment type="similarity">
    <text evidence="8">Belongs to the G-protein coupled receptor 1 family.</text>
</comment>
<evidence type="ECO:0000256" key="7">
    <source>
        <dbReference type="ARBA" id="ARBA00023224"/>
    </source>
</evidence>
<reference evidence="11" key="3">
    <citation type="submission" date="2025-09" db="UniProtKB">
        <authorList>
            <consortium name="Ensembl"/>
        </authorList>
    </citation>
    <scope>IDENTIFICATION</scope>
</reference>
<evidence type="ECO:0000256" key="1">
    <source>
        <dbReference type="ARBA" id="ARBA00004141"/>
    </source>
</evidence>
<dbReference type="Ensembl" id="ENSAOCT00000011727.2">
    <property type="protein sequence ID" value="ENSAOCP00000002301.2"/>
    <property type="gene ID" value="ENSAOCG00000005400.2"/>
</dbReference>
<organism evidence="11 12">
    <name type="scientific">Amphiprion ocellaris</name>
    <name type="common">Clown anemonefish</name>
    <dbReference type="NCBI Taxonomy" id="80972"/>
    <lineage>
        <taxon>Eukaryota</taxon>
        <taxon>Metazoa</taxon>
        <taxon>Chordata</taxon>
        <taxon>Craniata</taxon>
        <taxon>Vertebrata</taxon>
        <taxon>Euteleostomi</taxon>
        <taxon>Actinopterygii</taxon>
        <taxon>Neopterygii</taxon>
        <taxon>Teleostei</taxon>
        <taxon>Neoteleostei</taxon>
        <taxon>Acanthomorphata</taxon>
        <taxon>Ovalentaria</taxon>
        <taxon>Pomacentridae</taxon>
        <taxon>Amphiprion</taxon>
    </lineage>
</organism>
<keyword evidence="7 8" id="KW-0807">Transducer</keyword>
<dbReference type="InterPro" id="IPR000276">
    <property type="entry name" value="GPCR_Rhodpsn"/>
</dbReference>
<proteinExistence type="inferred from homology"/>
<dbReference type="PANTHER" id="PTHR46048:SF6">
    <property type="entry name" value="HYDROXYCARBOXYLIC ACID RECEPTOR 2"/>
    <property type="match status" value="1"/>
</dbReference>
<keyword evidence="12" id="KW-1185">Reference proteome</keyword>
<dbReference type="PRINTS" id="PR00237">
    <property type="entry name" value="GPCRRHODOPSN"/>
</dbReference>
<feature type="domain" description="G-protein coupled receptors family 1 profile" evidence="10">
    <location>
        <begin position="25"/>
        <end position="280"/>
    </location>
</feature>
<reference evidence="11 12" key="1">
    <citation type="submission" date="2022-01" db="EMBL/GenBank/DDBJ databases">
        <title>A chromosome-scale genome assembly of the false clownfish, Amphiprion ocellaris.</title>
        <authorList>
            <person name="Ryu T."/>
        </authorList>
    </citation>
    <scope>NUCLEOTIDE SEQUENCE [LARGE SCALE GENOMIC DNA]</scope>
</reference>
<feature type="transmembrane region" description="Helical" evidence="9">
    <location>
        <begin position="75"/>
        <end position="104"/>
    </location>
</feature>
<gene>
    <name evidence="11" type="primary">HCAR1</name>
</gene>